<feature type="transmembrane region" description="Helical" evidence="5">
    <location>
        <begin position="361"/>
        <end position="384"/>
    </location>
</feature>
<dbReference type="Proteomes" id="UP001239626">
    <property type="component" value="Unassembled WGS sequence"/>
</dbReference>
<feature type="transmembrane region" description="Helical" evidence="5">
    <location>
        <begin position="47"/>
        <end position="66"/>
    </location>
</feature>
<dbReference type="SUPFAM" id="SSF103473">
    <property type="entry name" value="MFS general substrate transporter"/>
    <property type="match status" value="1"/>
</dbReference>
<feature type="transmembrane region" description="Helical" evidence="5">
    <location>
        <begin position="248"/>
        <end position="268"/>
    </location>
</feature>
<dbReference type="Gene3D" id="1.20.1250.20">
    <property type="entry name" value="MFS general substrate transporter like domains"/>
    <property type="match status" value="1"/>
</dbReference>
<dbReference type="InterPro" id="IPR020846">
    <property type="entry name" value="MFS_dom"/>
</dbReference>
<dbReference type="InterPro" id="IPR011701">
    <property type="entry name" value="MFS"/>
</dbReference>
<dbReference type="RefSeq" id="WP_307493116.1">
    <property type="nucleotide sequence ID" value="NZ_JAUSVB010000003.1"/>
</dbReference>
<evidence type="ECO:0000259" key="6">
    <source>
        <dbReference type="PROSITE" id="PS50850"/>
    </source>
</evidence>
<keyword evidence="3 5" id="KW-1133">Transmembrane helix</keyword>
<keyword evidence="8" id="KW-1185">Reference proteome</keyword>
<evidence type="ECO:0000313" key="7">
    <source>
        <dbReference type="EMBL" id="MDQ0374457.1"/>
    </source>
</evidence>
<feature type="transmembrane region" description="Helical" evidence="5">
    <location>
        <begin position="168"/>
        <end position="188"/>
    </location>
</feature>
<comment type="caution">
    <text evidence="7">The sequence shown here is derived from an EMBL/GenBank/DDBJ whole genome shotgun (WGS) entry which is preliminary data.</text>
</comment>
<evidence type="ECO:0000256" key="1">
    <source>
        <dbReference type="ARBA" id="ARBA00004651"/>
    </source>
</evidence>
<dbReference type="InterPro" id="IPR036259">
    <property type="entry name" value="MFS_trans_sf"/>
</dbReference>
<keyword evidence="4 5" id="KW-0472">Membrane</keyword>
<protein>
    <submittedName>
        <fullName evidence="7">MFS family permease</fullName>
    </submittedName>
</protein>
<feature type="transmembrane region" description="Helical" evidence="5">
    <location>
        <begin position="275"/>
        <end position="291"/>
    </location>
</feature>
<proteinExistence type="predicted"/>
<feature type="transmembrane region" description="Helical" evidence="5">
    <location>
        <begin position="103"/>
        <end position="122"/>
    </location>
</feature>
<name>A0ABU0EGQ9_9CELL</name>
<feature type="transmembrane region" description="Helical" evidence="5">
    <location>
        <begin position="297"/>
        <end position="320"/>
    </location>
</feature>
<dbReference type="Pfam" id="PF07690">
    <property type="entry name" value="MFS_1"/>
    <property type="match status" value="1"/>
</dbReference>
<feature type="transmembrane region" description="Helical" evidence="5">
    <location>
        <begin position="332"/>
        <end position="355"/>
    </location>
</feature>
<dbReference type="PROSITE" id="PS50850">
    <property type="entry name" value="MFS"/>
    <property type="match status" value="1"/>
</dbReference>
<sequence length="429" mass="43865">MPSTTYGAVLRLPGVARLFVVSFLARIPAAMVGVVLTLHVVSTLDRGYGQAGVVVGAATIGMALGAPWRGRLVDKLGLRRAIAPSVVVESAVWLLAPHLTYELLIVAAVVAGLFLVPVFSVSRQSLSVLVPLAHQKAAFSLDSVAVELTFMLSPVVGVLLATQASTSVALTVVGALTVAGGVLLMWANPPTRSARSTTEPVAEPPRQRLISPALVVLLLAGVAASFVLVGTDVSLVATLNDSGRSADVGWMIALWAGGSVIGGLVHGASHRNPSPLLLVALLALATVPAAFASGQVWLAVAVVVAGLPCAPALSSINATLVRLVPEHRRGEVMGWSGTMSTVGNALGAPLCGAVIDRATPGAGFMTAAVVGGGLAVVGLVVLALGRGRGRVAAEVVEARPAPRHVPTVRAVRRRGAAPTRRVRVRRPSR</sequence>
<evidence type="ECO:0000256" key="2">
    <source>
        <dbReference type="ARBA" id="ARBA00022692"/>
    </source>
</evidence>
<feature type="domain" description="Major facilitator superfamily (MFS) profile" evidence="6">
    <location>
        <begin position="14"/>
        <end position="390"/>
    </location>
</feature>
<dbReference type="EMBL" id="JAUSVB010000003">
    <property type="protein sequence ID" value="MDQ0374457.1"/>
    <property type="molecule type" value="Genomic_DNA"/>
</dbReference>
<feature type="transmembrane region" description="Helical" evidence="5">
    <location>
        <begin position="18"/>
        <end position="41"/>
    </location>
</feature>
<dbReference type="PANTHER" id="PTHR23542:SF1">
    <property type="entry name" value="MAJOR FACILITATOR SUPERFAMILY (MFS) PROFILE DOMAIN-CONTAINING PROTEIN"/>
    <property type="match status" value="1"/>
</dbReference>
<evidence type="ECO:0000256" key="4">
    <source>
        <dbReference type="ARBA" id="ARBA00023136"/>
    </source>
</evidence>
<feature type="transmembrane region" description="Helical" evidence="5">
    <location>
        <begin position="209"/>
        <end position="228"/>
    </location>
</feature>
<comment type="subcellular location">
    <subcellularLocation>
        <location evidence="1">Cell membrane</location>
        <topology evidence="1">Multi-pass membrane protein</topology>
    </subcellularLocation>
</comment>
<organism evidence="7 8">
    <name type="scientific">Cellulomonas humilata</name>
    <dbReference type="NCBI Taxonomy" id="144055"/>
    <lineage>
        <taxon>Bacteria</taxon>
        <taxon>Bacillati</taxon>
        <taxon>Actinomycetota</taxon>
        <taxon>Actinomycetes</taxon>
        <taxon>Micrococcales</taxon>
        <taxon>Cellulomonadaceae</taxon>
        <taxon>Cellulomonas</taxon>
    </lineage>
</organism>
<dbReference type="PANTHER" id="PTHR23542">
    <property type="match status" value="1"/>
</dbReference>
<keyword evidence="2 5" id="KW-0812">Transmembrane</keyword>
<reference evidence="7 8" key="1">
    <citation type="submission" date="2023-07" db="EMBL/GenBank/DDBJ databases">
        <title>Sorghum-associated microbial communities from plants grown in Nebraska, USA.</title>
        <authorList>
            <person name="Schachtman D."/>
        </authorList>
    </citation>
    <scope>NUCLEOTIDE SEQUENCE [LARGE SCALE GENOMIC DNA]</scope>
    <source>
        <strain evidence="7 8">BE332</strain>
    </source>
</reference>
<accession>A0ABU0EGQ9</accession>
<evidence type="ECO:0000256" key="3">
    <source>
        <dbReference type="ARBA" id="ARBA00022989"/>
    </source>
</evidence>
<gene>
    <name evidence="7" type="ORF">J2X26_002778</name>
</gene>
<evidence type="ECO:0000256" key="5">
    <source>
        <dbReference type="SAM" id="Phobius"/>
    </source>
</evidence>
<evidence type="ECO:0000313" key="8">
    <source>
        <dbReference type="Proteomes" id="UP001239626"/>
    </source>
</evidence>
<feature type="transmembrane region" description="Helical" evidence="5">
    <location>
        <begin position="143"/>
        <end position="162"/>
    </location>
</feature>